<dbReference type="Proteomes" id="UP000193920">
    <property type="component" value="Unassembled WGS sequence"/>
</dbReference>
<organism evidence="5 6">
    <name type="scientific">Neocallimastix californiae</name>
    <dbReference type="NCBI Taxonomy" id="1754190"/>
    <lineage>
        <taxon>Eukaryota</taxon>
        <taxon>Fungi</taxon>
        <taxon>Fungi incertae sedis</taxon>
        <taxon>Chytridiomycota</taxon>
        <taxon>Chytridiomycota incertae sedis</taxon>
        <taxon>Neocallimastigomycetes</taxon>
        <taxon>Neocallimastigales</taxon>
        <taxon>Neocallimastigaceae</taxon>
        <taxon>Neocallimastix</taxon>
    </lineage>
</organism>
<accession>A0A1Y2FHG2</accession>
<evidence type="ECO:0000256" key="1">
    <source>
        <dbReference type="ARBA" id="ARBA00022801"/>
    </source>
</evidence>
<dbReference type="CDD" id="cd18791">
    <property type="entry name" value="SF2_C_RHA"/>
    <property type="match status" value="1"/>
</dbReference>
<dbReference type="PANTHER" id="PTHR18934">
    <property type="entry name" value="ATP-DEPENDENT RNA HELICASE"/>
    <property type="match status" value="1"/>
</dbReference>
<keyword evidence="1 5" id="KW-0378">Hydrolase</keyword>
<dbReference type="Gene3D" id="1.20.120.1080">
    <property type="match status" value="1"/>
</dbReference>
<dbReference type="SUPFAM" id="SSF52540">
    <property type="entry name" value="P-loop containing nucleoside triphosphate hydrolases"/>
    <property type="match status" value="2"/>
</dbReference>
<dbReference type="Gene3D" id="3.40.50.300">
    <property type="entry name" value="P-loop containing nucleotide triphosphate hydrolases"/>
    <property type="match status" value="2"/>
</dbReference>
<reference evidence="5 6" key="1">
    <citation type="submission" date="2016-08" db="EMBL/GenBank/DDBJ databases">
        <title>A Parts List for Fungal Cellulosomes Revealed by Comparative Genomics.</title>
        <authorList>
            <consortium name="DOE Joint Genome Institute"/>
            <person name="Haitjema C.H."/>
            <person name="Gilmore S.P."/>
            <person name="Henske J.K."/>
            <person name="Solomon K.V."/>
            <person name="De Groot R."/>
            <person name="Kuo A."/>
            <person name="Mondo S.J."/>
            <person name="Salamov A.A."/>
            <person name="Labutti K."/>
            <person name="Zhao Z."/>
            <person name="Chiniquy J."/>
            <person name="Barry K."/>
            <person name="Brewer H.M."/>
            <person name="Purvine S.O."/>
            <person name="Wright A.T."/>
            <person name="Boxma B."/>
            <person name="Van Alen T."/>
            <person name="Hackstein J.H."/>
            <person name="Baker S.E."/>
            <person name="Grigoriev I.V."/>
            <person name="O'Malley M.A."/>
        </authorList>
    </citation>
    <scope>NUCLEOTIDE SEQUENCE [LARGE SCALE GENOMIC DNA]</scope>
    <source>
        <strain evidence="5 6">G1</strain>
    </source>
</reference>
<dbReference type="Pfam" id="PF04408">
    <property type="entry name" value="WHD_HA2"/>
    <property type="match status" value="1"/>
</dbReference>
<keyword evidence="2" id="KW-0347">Helicase</keyword>
<feature type="domain" description="Helicase ATP-binding" evidence="3">
    <location>
        <begin position="1"/>
        <end position="67"/>
    </location>
</feature>
<gene>
    <name evidence="5" type="ORF">LY90DRAFT_396193</name>
</gene>
<dbReference type="GO" id="GO:0016787">
    <property type="term" value="F:hydrolase activity"/>
    <property type="evidence" value="ECO:0007669"/>
    <property type="project" value="UniProtKB-KW"/>
</dbReference>
<dbReference type="InterPro" id="IPR014001">
    <property type="entry name" value="Helicase_ATP-bd"/>
</dbReference>
<dbReference type="EMBL" id="MCOG01000007">
    <property type="protein sequence ID" value="ORY83398.1"/>
    <property type="molecule type" value="Genomic_DNA"/>
</dbReference>
<feature type="non-terminal residue" evidence="5">
    <location>
        <position position="1"/>
    </location>
</feature>
<dbReference type="InterPro" id="IPR001650">
    <property type="entry name" value="Helicase_C-like"/>
</dbReference>
<evidence type="ECO:0000313" key="5">
    <source>
        <dbReference type="EMBL" id="ORY83398.1"/>
    </source>
</evidence>
<dbReference type="SMART" id="SM00490">
    <property type="entry name" value="HELICc"/>
    <property type="match status" value="1"/>
</dbReference>
<proteinExistence type="predicted"/>
<keyword evidence="2" id="KW-0067">ATP-binding</keyword>
<dbReference type="OrthoDB" id="2140258at2759"/>
<dbReference type="CDD" id="cd17917">
    <property type="entry name" value="DEXHc_RHA-like"/>
    <property type="match status" value="1"/>
</dbReference>
<protein>
    <submittedName>
        <fullName evidence="5">p-loop containing nucleoside triphosphate hydrolase protein</fullName>
    </submittedName>
</protein>
<sequence length="301" mass="34379">SDPLLSNYDVIIIDEIHERHVTGDFLLEMLKQVIRRREDIRLILMSATINIELFSNYFNAPTIKVPGKVYPVRVEYMPIAEEDRIFSGDKLKELHQSIPSNERGDLLIFQSGINEISKLAEELKLYANYTKKCIISTNIAETSVTIDGIRFIIDSGKVKEMGYDIECGVSKLSEYWISKASAMQRMGRAGRTGPGECFRFYSENEFENLNDFAIPEIKRIPLESIILQICAFNLGNPRDFDFIEKPPIENIIHSINHLKNINALDHLERLTPLGKMLSNMPIDVSLGKMLIMAMFMGFVII</sequence>
<comment type="caution">
    <text evidence="5">The sequence shown here is derived from an EMBL/GenBank/DDBJ whole genome shotgun (WGS) entry which is preliminary data.</text>
</comment>
<feature type="domain" description="Helicase C-terminal" evidence="4">
    <location>
        <begin position="57"/>
        <end position="233"/>
    </location>
</feature>
<dbReference type="PANTHER" id="PTHR18934:SF221">
    <property type="entry name" value="ATP-DEPENDENT RNA HELICASE DHX34-RELATED"/>
    <property type="match status" value="1"/>
</dbReference>
<dbReference type="InterPro" id="IPR048333">
    <property type="entry name" value="HA2_WH"/>
</dbReference>
<dbReference type="InterPro" id="IPR027417">
    <property type="entry name" value="P-loop_NTPase"/>
</dbReference>
<dbReference type="Pfam" id="PF00271">
    <property type="entry name" value="Helicase_C"/>
    <property type="match status" value="1"/>
</dbReference>
<evidence type="ECO:0000256" key="2">
    <source>
        <dbReference type="ARBA" id="ARBA00022806"/>
    </source>
</evidence>
<evidence type="ECO:0000259" key="4">
    <source>
        <dbReference type="PROSITE" id="PS51194"/>
    </source>
</evidence>
<dbReference type="STRING" id="1754190.A0A1Y2FHG2"/>
<name>A0A1Y2FHG2_9FUNG</name>
<dbReference type="PROSITE" id="PS51192">
    <property type="entry name" value="HELICASE_ATP_BIND_1"/>
    <property type="match status" value="1"/>
</dbReference>
<evidence type="ECO:0000259" key="3">
    <source>
        <dbReference type="PROSITE" id="PS51192"/>
    </source>
</evidence>
<keyword evidence="6" id="KW-1185">Reference proteome</keyword>
<dbReference type="AlphaFoldDB" id="A0A1Y2FHG2"/>
<dbReference type="PROSITE" id="PS51194">
    <property type="entry name" value="HELICASE_CTER"/>
    <property type="match status" value="1"/>
</dbReference>
<evidence type="ECO:0000313" key="6">
    <source>
        <dbReference type="Proteomes" id="UP000193920"/>
    </source>
</evidence>
<dbReference type="GO" id="GO:0004386">
    <property type="term" value="F:helicase activity"/>
    <property type="evidence" value="ECO:0007669"/>
    <property type="project" value="UniProtKB-KW"/>
</dbReference>
<dbReference type="GO" id="GO:0003723">
    <property type="term" value="F:RNA binding"/>
    <property type="evidence" value="ECO:0007669"/>
    <property type="project" value="TreeGrafter"/>
</dbReference>
<keyword evidence="2" id="KW-0547">Nucleotide-binding</keyword>